<dbReference type="PANTHER" id="PTHR37820:SF1">
    <property type="entry name" value="CELL DIVISION PROTEIN FTSQ"/>
    <property type="match status" value="1"/>
</dbReference>
<reference evidence="10" key="1">
    <citation type="submission" date="2018-02" db="EMBL/GenBank/DDBJ databases">
        <authorList>
            <person name="Hausmann B."/>
        </authorList>
    </citation>
    <scope>NUCLEOTIDE SEQUENCE [LARGE SCALE GENOMIC DNA]</scope>
    <source>
        <strain evidence="10">Peat soil MAG SbF1</strain>
    </source>
</reference>
<accession>A0A2U3K7Y2</accession>
<sequence>MQPKKMNTSFLYVAVLTILLALGLALFLRSSAFRVQYVTVQGLKLIPESEILKLANGIQGQNLLLFDQEGLSYKISLHPLVQSVQFQRKLPHTLVIQVTERTPVALVVVPKGVVEVDAQGTFLRRLESWPKADEPVITGINLADSVGPGQNLKNPSLTASLNLLGQAPAGLLAQIGELHVDSIQQMTLFLTSGVEVRLGQANDWKEKLNALLQLVSDKGYIAFQQGVRYIDFTAAKPVIGR</sequence>
<evidence type="ECO:0000259" key="8">
    <source>
        <dbReference type="PROSITE" id="PS51779"/>
    </source>
</evidence>
<keyword evidence="4" id="KW-0812">Transmembrane</keyword>
<evidence type="ECO:0000256" key="3">
    <source>
        <dbReference type="ARBA" id="ARBA00022618"/>
    </source>
</evidence>
<proteinExistence type="predicted"/>
<dbReference type="InterPro" id="IPR034746">
    <property type="entry name" value="POTRA"/>
</dbReference>
<dbReference type="InterPro" id="IPR013685">
    <property type="entry name" value="POTRA_FtsQ_type"/>
</dbReference>
<evidence type="ECO:0000256" key="1">
    <source>
        <dbReference type="ARBA" id="ARBA00004370"/>
    </source>
</evidence>
<evidence type="ECO:0000256" key="4">
    <source>
        <dbReference type="ARBA" id="ARBA00022692"/>
    </source>
</evidence>
<keyword evidence="3" id="KW-0132">Cell division</keyword>
<dbReference type="InterPro" id="IPR005548">
    <property type="entry name" value="Cell_div_FtsQ/DivIB_C"/>
</dbReference>
<gene>
    <name evidence="9" type="ORF">SBF1_1560003</name>
</gene>
<evidence type="ECO:0000256" key="5">
    <source>
        <dbReference type="ARBA" id="ARBA00022989"/>
    </source>
</evidence>
<evidence type="ECO:0000313" key="9">
    <source>
        <dbReference type="EMBL" id="SPF35765.1"/>
    </source>
</evidence>
<dbReference type="EMBL" id="OMOF01000064">
    <property type="protein sequence ID" value="SPF35765.1"/>
    <property type="molecule type" value="Genomic_DNA"/>
</dbReference>
<dbReference type="PROSITE" id="PS51779">
    <property type="entry name" value="POTRA"/>
    <property type="match status" value="1"/>
</dbReference>
<dbReference type="Proteomes" id="UP000238916">
    <property type="component" value="Unassembled WGS sequence"/>
</dbReference>
<feature type="domain" description="POTRA" evidence="8">
    <location>
        <begin position="33"/>
        <end position="101"/>
    </location>
</feature>
<keyword evidence="2" id="KW-1003">Cell membrane</keyword>
<dbReference type="AlphaFoldDB" id="A0A2U3K7Y2"/>
<dbReference type="PANTHER" id="PTHR37820">
    <property type="entry name" value="CELL DIVISION PROTEIN DIVIB"/>
    <property type="match status" value="1"/>
</dbReference>
<dbReference type="Pfam" id="PF03799">
    <property type="entry name" value="FtsQ_DivIB_C"/>
    <property type="match status" value="1"/>
</dbReference>
<name>A0A2U3K7Y2_9FIRM</name>
<keyword evidence="7" id="KW-0131">Cell cycle</keyword>
<dbReference type="Pfam" id="PF08478">
    <property type="entry name" value="POTRA_1"/>
    <property type="match status" value="1"/>
</dbReference>
<evidence type="ECO:0000256" key="2">
    <source>
        <dbReference type="ARBA" id="ARBA00022475"/>
    </source>
</evidence>
<comment type="subcellular location">
    <subcellularLocation>
        <location evidence="1">Membrane</location>
    </subcellularLocation>
</comment>
<evidence type="ECO:0000256" key="6">
    <source>
        <dbReference type="ARBA" id="ARBA00023136"/>
    </source>
</evidence>
<evidence type="ECO:0000256" key="7">
    <source>
        <dbReference type="ARBA" id="ARBA00023306"/>
    </source>
</evidence>
<dbReference type="GO" id="GO:0051301">
    <property type="term" value="P:cell division"/>
    <property type="evidence" value="ECO:0007669"/>
    <property type="project" value="UniProtKB-KW"/>
</dbReference>
<keyword evidence="6" id="KW-0472">Membrane</keyword>
<organism evidence="9 10">
    <name type="scientific">Candidatus Desulfosporosinus infrequens</name>
    <dbReference type="NCBI Taxonomy" id="2043169"/>
    <lineage>
        <taxon>Bacteria</taxon>
        <taxon>Bacillati</taxon>
        <taxon>Bacillota</taxon>
        <taxon>Clostridia</taxon>
        <taxon>Eubacteriales</taxon>
        <taxon>Desulfitobacteriaceae</taxon>
        <taxon>Desulfosporosinus</taxon>
    </lineage>
</organism>
<dbReference type="GO" id="GO:0005886">
    <property type="term" value="C:plasma membrane"/>
    <property type="evidence" value="ECO:0007669"/>
    <property type="project" value="TreeGrafter"/>
</dbReference>
<protein>
    <submittedName>
        <fullName evidence="9">POTRA domain, FtsQ-type family protein</fullName>
    </submittedName>
</protein>
<keyword evidence="5" id="KW-1133">Transmembrane helix</keyword>
<evidence type="ECO:0000313" key="10">
    <source>
        <dbReference type="Proteomes" id="UP000238916"/>
    </source>
</evidence>
<dbReference type="InterPro" id="IPR050487">
    <property type="entry name" value="FtsQ_DivIB"/>
</dbReference>
<dbReference type="OrthoDB" id="2082590at2"/>
<dbReference type="Gene3D" id="3.10.20.310">
    <property type="entry name" value="membrane protein fhac"/>
    <property type="match status" value="1"/>
</dbReference>